<dbReference type="PANTHER" id="PTHR36114:SF1">
    <property type="entry name" value="16.7 KDA PROTEIN IN WHIE LOCUS"/>
    <property type="match status" value="1"/>
</dbReference>
<accession>A0ABN6PBJ2</accession>
<dbReference type="Gene3D" id="2.60.120.10">
    <property type="entry name" value="Jelly Rolls"/>
    <property type="match status" value="1"/>
</dbReference>
<dbReference type="PANTHER" id="PTHR36114">
    <property type="entry name" value="16.7 KDA PROTEIN IN WHIE LOCUS"/>
    <property type="match status" value="1"/>
</dbReference>
<dbReference type="RefSeq" id="WP_248563925.1">
    <property type="nucleotide sequence ID" value="NZ_AP025698.1"/>
</dbReference>
<reference evidence="2 3" key="1">
    <citation type="submission" date="2022-04" db="EMBL/GenBank/DDBJ databases">
        <title>Complete genome of Methanothermobacter tenebrarum strain RMAS.</title>
        <authorList>
            <person name="Nakamura K."/>
            <person name="Oshima K."/>
            <person name="Hattori M."/>
            <person name="Kamagata Y."/>
            <person name="Takamizawa K."/>
        </authorList>
    </citation>
    <scope>NUCLEOTIDE SEQUENCE [LARGE SCALE GENOMIC DNA]</scope>
    <source>
        <strain evidence="2 3">RMAS</strain>
    </source>
</reference>
<organism evidence="2 3">
    <name type="scientific">Methanothermobacter tenebrarum</name>
    <dbReference type="NCBI Taxonomy" id="680118"/>
    <lineage>
        <taxon>Archaea</taxon>
        <taxon>Methanobacteriati</taxon>
        <taxon>Methanobacteriota</taxon>
        <taxon>Methanomada group</taxon>
        <taxon>Methanobacteria</taxon>
        <taxon>Methanobacteriales</taxon>
        <taxon>Methanobacteriaceae</taxon>
        <taxon>Methanothermobacter</taxon>
    </lineage>
</organism>
<evidence type="ECO:0000313" key="3">
    <source>
        <dbReference type="Proteomes" id="UP000831817"/>
    </source>
</evidence>
<evidence type="ECO:0000259" key="1">
    <source>
        <dbReference type="Pfam" id="PF07883"/>
    </source>
</evidence>
<dbReference type="Proteomes" id="UP000831817">
    <property type="component" value="Chromosome"/>
</dbReference>
<dbReference type="EMBL" id="AP025698">
    <property type="protein sequence ID" value="BDH79580.1"/>
    <property type="molecule type" value="Genomic_DNA"/>
</dbReference>
<dbReference type="InterPro" id="IPR052044">
    <property type="entry name" value="PKS_Associated_Protein"/>
</dbReference>
<feature type="domain" description="Cupin type-2" evidence="1">
    <location>
        <begin position="40"/>
        <end position="108"/>
    </location>
</feature>
<sequence length="129" mass="14548">MIVKNPRDCSYSRVLDGTLLCELLHPKREGLKMNFSLAHAILEPGESSLPHRLKKSVEVYYIIKGRAMMHVDDEKKSVGAGDAILIPAGCVQHIENIGDSILSFLCIVSPPWRREDEELTPKRPKKEEI</sequence>
<dbReference type="InterPro" id="IPR011051">
    <property type="entry name" value="RmlC_Cupin_sf"/>
</dbReference>
<dbReference type="InterPro" id="IPR014710">
    <property type="entry name" value="RmlC-like_jellyroll"/>
</dbReference>
<gene>
    <name evidence="2" type="ORF">MTTB_09590</name>
</gene>
<dbReference type="GeneID" id="71965476"/>
<proteinExistence type="predicted"/>
<name>A0ABN6PBJ2_9EURY</name>
<dbReference type="SUPFAM" id="SSF51182">
    <property type="entry name" value="RmlC-like cupins"/>
    <property type="match status" value="1"/>
</dbReference>
<dbReference type="InterPro" id="IPR013096">
    <property type="entry name" value="Cupin_2"/>
</dbReference>
<keyword evidence="3" id="KW-1185">Reference proteome</keyword>
<dbReference type="Pfam" id="PF07883">
    <property type="entry name" value="Cupin_2"/>
    <property type="match status" value="1"/>
</dbReference>
<evidence type="ECO:0000313" key="2">
    <source>
        <dbReference type="EMBL" id="BDH79580.1"/>
    </source>
</evidence>
<dbReference type="CDD" id="cd02214">
    <property type="entry name" value="cupin_MJ1618"/>
    <property type="match status" value="1"/>
</dbReference>
<protein>
    <recommendedName>
        <fullName evidence="1">Cupin type-2 domain-containing protein</fullName>
    </recommendedName>
</protein>